<dbReference type="Pfam" id="PF13742">
    <property type="entry name" value="tRNA_anti_2"/>
    <property type="match status" value="1"/>
</dbReference>
<comment type="similarity">
    <text evidence="5 6">Belongs to the XseA family.</text>
</comment>
<reference evidence="9" key="1">
    <citation type="submission" date="2019-07" db="EMBL/GenBank/DDBJ databases">
        <authorList>
            <person name="Wongkuna S."/>
            <person name="Scaria J."/>
        </authorList>
    </citation>
    <scope>NUCLEOTIDE SEQUENCE [LARGE SCALE GENOMIC DNA]</scope>
    <source>
        <strain evidence="9">SW178</strain>
    </source>
</reference>
<dbReference type="EC" id="3.1.11.6" evidence="5"/>
<evidence type="ECO:0000313" key="10">
    <source>
        <dbReference type="Proteomes" id="UP000322025"/>
    </source>
</evidence>
<evidence type="ECO:0000256" key="2">
    <source>
        <dbReference type="ARBA" id="ARBA00022722"/>
    </source>
</evidence>
<keyword evidence="2 5" id="KW-0540">Nuclease</keyword>
<protein>
    <recommendedName>
        <fullName evidence="5">Exodeoxyribonuclease 7 large subunit</fullName>
        <ecNumber evidence="5">3.1.11.6</ecNumber>
    </recommendedName>
    <alternativeName>
        <fullName evidence="5">Exodeoxyribonuclease VII large subunit</fullName>
        <shortName evidence="5">Exonuclease VII large subunit</shortName>
    </alternativeName>
</protein>
<dbReference type="OrthoDB" id="9802795at2"/>
<dbReference type="GO" id="GO:0009318">
    <property type="term" value="C:exodeoxyribonuclease VII complex"/>
    <property type="evidence" value="ECO:0007669"/>
    <property type="project" value="UniProtKB-UniRule"/>
</dbReference>
<dbReference type="GO" id="GO:0003676">
    <property type="term" value="F:nucleic acid binding"/>
    <property type="evidence" value="ECO:0007669"/>
    <property type="project" value="InterPro"/>
</dbReference>
<comment type="caution">
    <text evidence="9">The sequence shown here is derived from an EMBL/GenBank/DDBJ whole genome shotgun (WGS) entry which is preliminary data.</text>
</comment>
<evidence type="ECO:0000256" key="5">
    <source>
        <dbReference type="HAMAP-Rule" id="MF_00378"/>
    </source>
</evidence>
<dbReference type="EMBL" id="VMSO01000002">
    <property type="protein sequence ID" value="KAA8502564.1"/>
    <property type="molecule type" value="Genomic_DNA"/>
</dbReference>
<dbReference type="CDD" id="cd04489">
    <property type="entry name" value="ExoVII_LU_OBF"/>
    <property type="match status" value="1"/>
</dbReference>
<evidence type="ECO:0000259" key="8">
    <source>
        <dbReference type="Pfam" id="PF13742"/>
    </source>
</evidence>
<dbReference type="PANTHER" id="PTHR30008">
    <property type="entry name" value="EXODEOXYRIBONUCLEASE 7 LARGE SUBUNIT"/>
    <property type="match status" value="1"/>
</dbReference>
<evidence type="ECO:0000256" key="1">
    <source>
        <dbReference type="ARBA" id="ARBA00022490"/>
    </source>
</evidence>
<dbReference type="GO" id="GO:0008855">
    <property type="term" value="F:exodeoxyribonuclease VII activity"/>
    <property type="evidence" value="ECO:0007669"/>
    <property type="project" value="UniProtKB-UniRule"/>
</dbReference>
<dbReference type="GO" id="GO:0005737">
    <property type="term" value="C:cytoplasm"/>
    <property type="evidence" value="ECO:0007669"/>
    <property type="project" value="UniProtKB-SubCell"/>
</dbReference>
<feature type="domain" description="Exonuclease VII large subunit C-terminal" evidence="7">
    <location>
        <begin position="123"/>
        <end position="337"/>
    </location>
</feature>
<evidence type="ECO:0000256" key="4">
    <source>
        <dbReference type="ARBA" id="ARBA00022839"/>
    </source>
</evidence>
<evidence type="ECO:0000256" key="6">
    <source>
        <dbReference type="RuleBase" id="RU004355"/>
    </source>
</evidence>
<proteinExistence type="inferred from homology"/>
<dbReference type="InterPro" id="IPR003753">
    <property type="entry name" value="Exonuc_VII_L"/>
</dbReference>
<comment type="subunit">
    <text evidence="5">Heterooligomer composed of large and small subunits.</text>
</comment>
<dbReference type="InterPro" id="IPR020579">
    <property type="entry name" value="Exonuc_VII_lsu_C"/>
</dbReference>
<comment type="subcellular location">
    <subcellularLocation>
        <location evidence="5 6">Cytoplasm</location>
    </subcellularLocation>
</comment>
<gene>
    <name evidence="5 9" type="primary">xseA</name>
    <name evidence="9" type="ORF">FNY66_02720</name>
</gene>
<dbReference type="HAMAP" id="MF_00378">
    <property type="entry name" value="Exonuc_7_L"/>
    <property type="match status" value="1"/>
</dbReference>
<dbReference type="PANTHER" id="PTHR30008:SF0">
    <property type="entry name" value="EXODEOXYRIBONUCLEASE 7 LARGE SUBUNIT"/>
    <property type="match status" value="1"/>
</dbReference>
<organism evidence="9 10">
    <name type="scientific">Mediterraneibacter catenae</name>
    <dbReference type="NCBI Taxonomy" id="2594882"/>
    <lineage>
        <taxon>Bacteria</taxon>
        <taxon>Bacillati</taxon>
        <taxon>Bacillota</taxon>
        <taxon>Clostridia</taxon>
        <taxon>Lachnospirales</taxon>
        <taxon>Lachnospiraceae</taxon>
        <taxon>Mediterraneibacter</taxon>
    </lineage>
</organism>
<dbReference type="Pfam" id="PF02601">
    <property type="entry name" value="Exonuc_VII_L"/>
    <property type="match status" value="1"/>
</dbReference>
<comment type="catalytic activity">
    <reaction evidence="5 6">
        <text>Exonucleolytic cleavage in either 5'- to 3'- or 3'- to 5'-direction to yield nucleoside 5'-phosphates.</text>
        <dbReference type="EC" id="3.1.11.6"/>
    </reaction>
</comment>
<dbReference type="NCBIfam" id="TIGR00237">
    <property type="entry name" value="xseA"/>
    <property type="match status" value="1"/>
</dbReference>
<dbReference type="AlphaFoldDB" id="A0A5M9I046"/>
<keyword evidence="10" id="KW-1185">Reference proteome</keyword>
<comment type="function">
    <text evidence="5">Bidirectionally degrades single-stranded DNA into large acid-insoluble oligonucleotides, which are then degraded further into small acid-soluble oligonucleotides.</text>
</comment>
<evidence type="ECO:0000259" key="7">
    <source>
        <dbReference type="Pfam" id="PF02601"/>
    </source>
</evidence>
<feature type="domain" description="OB-fold nucleic acid binding" evidence="8">
    <location>
        <begin position="5"/>
        <end position="99"/>
    </location>
</feature>
<evidence type="ECO:0000256" key="3">
    <source>
        <dbReference type="ARBA" id="ARBA00022801"/>
    </source>
</evidence>
<keyword evidence="3 5" id="KW-0378">Hydrolase</keyword>
<name>A0A5M9I046_9FIRM</name>
<sequence>MKNVYTVRQVNSYIKNMFTQDFMLSRIYVKGEVSNCKYHTSGHIYFSLKDESGTIACVMFAGHRSGLSFRLQEGMQVIVLGAVSVYERSGQYQLYAREIISDGAGALYEKFEALKKELSEMGMFAGEYKQPIPKYIRTLGIVTAPTGAAVRDIINIAGRRNPYVQLILYPAQVQGEGAAESIVRGIRALEKKNVDVMIVGRGGGSIEDLWAFNEEPVARAIFECSVPVISAVGHETDTTIADFVADLRAPTPSAAAELAVCDYREIKERFHTYRETLLRQITANISENRSVLERLQMRLNYAHPRQKLNESRQYAADLDNRIRLLMRNRMDKEKHRMAICIEKLKGLSPLEKLGQGYSYTQNMQGENIRSIRQVKAGTGIEIYVSDGKISAEVTAAEKVEL</sequence>
<dbReference type="GO" id="GO:0006308">
    <property type="term" value="P:DNA catabolic process"/>
    <property type="evidence" value="ECO:0007669"/>
    <property type="project" value="UniProtKB-UniRule"/>
</dbReference>
<dbReference type="InterPro" id="IPR025824">
    <property type="entry name" value="OB-fold_nuc-bd_dom"/>
</dbReference>
<dbReference type="RefSeq" id="WP_087151147.1">
    <property type="nucleotide sequence ID" value="NZ_VMSO01000002.1"/>
</dbReference>
<accession>A0A5M9I046</accession>
<keyword evidence="1 5" id="KW-0963">Cytoplasm</keyword>
<evidence type="ECO:0000313" key="9">
    <source>
        <dbReference type="EMBL" id="KAA8502564.1"/>
    </source>
</evidence>
<keyword evidence="4 5" id="KW-0269">Exonuclease</keyword>
<dbReference type="Proteomes" id="UP000322025">
    <property type="component" value="Unassembled WGS sequence"/>
</dbReference>